<protein>
    <submittedName>
        <fullName evidence="2">Uncharacterized protein</fullName>
    </submittedName>
</protein>
<dbReference type="OMA" id="TLDPWRY"/>
<accession>A0A7L4P8V7</accession>
<dbReference type="GeneID" id="5055871"/>
<reference evidence="2 3" key="1">
    <citation type="journal article" date="2020" name="Nat. Commun.">
        <title>The structures of two archaeal type IV pili illuminate evolutionary relationships.</title>
        <authorList>
            <person name="Wang F."/>
            <person name="Baquero D.P."/>
            <person name="Su Z."/>
            <person name="Beltran L.C."/>
            <person name="Prangishvili D."/>
            <person name="Krupovic M."/>
            <person name="Egelman E.H."/>
        </authorList>
    </citation>
    <scope>NUCLEOTIDE SEQUENCE [LARGE SCALE GENOMIC DNA]</scope>
    <source>
        <strain evidence="2 3">2GA</strain>
    </source>
</reference>
<dbReference type="EMBL" id="JAAVJF010000002">
    <property type="protein sequence ID" value="NYR15152.1"/>
    <property type="molecule type" value="Genomic_DNA"/>
</dbReference>
<dbReference type="RefSeq" id="WP_011901031.1">
    <property type="nucleotide sequence ID" value="NZ_JAAVJF010000002.1"/>
</dbReference>
<keyword evidence="3" id="KW-1185">Reference proteome</keyword>
<comment type="caution">
    <text evidence="2">The sequence shown here is derived from an EMBL/GenBank/DDBJ whole genome shotgun (WGS) entry which is preliminary data.</text>
</comment>
<name>A0A7L4P8V7_9CREN</name>
<dbReference type="Proteomes" id="UP000554766">
    <property type="component" value="Unassembled WGS sequence"/>
</dbReference>
<evidence type="ECO:0000313" key="2">
    <source>
        <dbReference type="EMBL" id="NYR15152.1"/>
    </source>
</evidence>
<gene>
    <name evidence="2" type="ORF">HC235_04140</name>
</gene>
<feature type="region of interest" description="Disordered" evidence="1">
    <location>
        <begin position="102"/>
        <end position="126"/>
    </location>
</feature>
<organism evidence="2 3">
    <name type="scientific">Pyrobaculum arsenaticum</name>
    <dbReference type="NCBI Taxonomy" id="121277"/>
    <lineage>
        <taxon>Archaea</taxon>
        <taxon>Thermoproteota</taxon>
        <taxon>Thermoprotei</taxon>
        <taxon>Thermoproteales</taxon>
        <taxon>Thermoproteaceae</taxon>
        <taxon>Pyrobaculum</taxon>
    </lineage>
</organism>
<evidence type="ECO:0000256" key="1">
    <source>
        <dbReference type="SAM" id="MobiDB-lite"/>
    </source>
</evidence>
<sequence>MAQRLLEITGEKGRLEVYEDPELGYVYAIIPYHKRISPVALREVREITLDPWRYVEGVGLVLDITAWRQESGLTIEDLKAKIESKYREVLDSVLQYLETAPAEKSAKKKKKKRAKKARRAKKKKGR</sequence>
<evidence type="ECO:0000313" key="3">
    <source>
        <dbReference type="Proteomes" id="UP000554766"/>
    </source>
</evidence>
<dbReference type="AlphaFoldDB" id="A0A7L4P8V7"/>
<proteinExistence type="predicted"/>
<feature type="compositionally biased region" description="Basic residues" evidence="1">
    <location>
        <begin position="106"/>
        <end position="126"/>
    </location>
</feature>